<evidence type="ECO:0000259" key="9">
    <source>
        <dbReference type="PROSITE" id="PS51006"/>
    </source>
</evidence>
<dbReference type="InterPro" id="IPR030374">
    <property type="entry name" value="PABS"/>
</dbReference>
<dbReference type="Pfam" id="PF17284">
    <property type="entry name" value="Spermine_synt_N"/>
    <property type="match status" value="1"/>
</dbReference>
<dbReference type="HOGENOM" id="CLU_048199_0_0_6"/>
<evidence type="ECO:0000256" key="2">
    <source>
        <dbReference type="ARBA" id="ARBA00022679"/>
    </source>
</evidence>
<feature type="binding site" evidence="5">
    <location>
        <position position="70"/>
    </location>
    <ligand>
        <name>spermidine</name>
        <dbReference type="ChEBI" id="CHEBI:57834"/>
    </ligand>
</feature>
<dbReference type="RefSeq" id="WP_002685402.1">
    <property type="nucleotide sequence ID" value="NZ_JH600070.1"/>
</dbReference>
<dbReference type="InterPro" id="IPR030373">
    <property type="entry name" value="PABS_CS"/>
</dbReference>
<keyword evidence="2 5" id="KW-0808">Transferase</keyword>
<gene>
    <name evidence="5" type="primary">speE</name>
    <name evidence="10" type="ORF">BegalDRAFT_1570</name>
</gene>
<evidence type="ECO:0000256" key="4">
    <source>
        <dbReference type="ARBA" id="ARBA00023115"/>
    </source>
</evidence>
<dbReference type="HAMAP" id="MF_00198">
    <property type="entry name" value="Spermidine_synth"/>
    <property type="match status" value="1"/>
</dbReference>
<accession>I3CFQ7</accession>
<dbReference type="PROSITE" id="PS51006">
    <property type="entry name" value="PABS_2"/>
    <property type="match status" value="1"/>
</dbReference>
<feature type="binding site" evidence="5">
    <location>
        <begin position="145"/>
        <end position="146"/>
    </location>
    <ligand>
        <name>S-methyl-5'-thioadenosine</name>
        <dbReference type="ChEBI" id="CHEBI:17509"/>
    </ligand>
</feature>
<dbReference type="GO" id="GO:0004766">
    <property type="term" value="F:spermidine synthase activity"/>
    <property type="evidence" value="ECO:0007669"/>
    <property type="project" value="UniProtKB-UniRule"/>
</dbReference>
<dbReference type="EC" id="2.5.1.16" evidence="5"/>
<comment type="pathway">
    <text evidence="5">Amine and polyamine biosynthesis; spermidine biosynthesis; spermidine from putrescine: step 1/1.</text>
</comment>
<feature type="binding site" evidence="5">
    <location>
        <begin position="163"/>
        <end position="166"/>
    </location>
    <ligand>
        <name>spermidine</name>
        <dbReference type="ChEBI" id="CHEBI:57834"/>
    </ligand>
</feature>
<dbReference type="InterPro" id="IPR037163">
    <property type="entry name" value="Spermidine_synt_N_sf"/>
</dbReference>
<dbReference type="CDD" id="cd02440">
    <property type="entry name" value="AdoMet_MTases"/>
    <property type="match status" value="1"/>
</dbReference>
<evidence type="ECO:0000256" key="7">
    <source>
        <dbReference type="RuleBase" id="RU003836"/>
    </source>
</evidence>
<feature type="binding site" evidence="5">
    <location>
        <position position="114"/>
    </location>
    <ligand>
        <name>S-methyl-5'-thioadenosine</name>
        <dbReference type="ChEBI" id="CHEBI:17509"/>
    </ligand>
</feature>
<dbReference type="EMBL" id="JH600070">
    <property type="protein sequence ID" value="EIJ42450.1"/>
    <property type="molecule type" value="Genomic_DNA"/>
</dbReference>
<dbReference type="AlphaFoldDB" id="I3CFQ7"/>
<dbReference type="PANTHER" id="PTHR11558">
    <property type="entry name" value="SPERMIDINE/SPERMINE SYNTHASE"/>
    <property type="match status" value="1"/>
</dbReference>
<feature type="binding site" evidence="5">
    <location>
        <position position="39"/>
    </location>
    <ligand>
        <name>S-methyl-5'-thioadenosine</name>
        <dbReference type="ChEBI" id="CHEBI:17509"/>
    </ligand>
</feature>
<dbReference type="eggNOG" id="COG0421">
    <property type="taxonomic scope" value="Bacteria"/>
</dbReference>
<keyword evidence="3 5" id="KW-0745">Spermidine biosynthesis</keyword>
<feature type="domain" description="PABS" evidence="9">
    <location>
        <begin position="11"/>
        <end position="243"/>
    </location>
</feature>
<dbReference type="STRING" id="395493.BegalDRAFT_1570"/>
<feature type="active site" description="Proton acceptor" evidence="5 6">
    <location>
        <position position="163"/>
    </location>
</feature>
<feature type="binding site" evidence="5">
    <location>
        <position position="94"/>
    </location>
    <ligand>
        <name>spermidine</name>
        <dbReference type="ChEBI" id="CHEBI:57834"/>
    </ligand>
</feature>
<comment type="subunit">
    <text evidence="5">Homodimer or homotetramer.</text>
</comment>
<dbReference type="Gene3D" id="3.40.50.150">
    <property type="entry name" value="Vaccinia Virus protein VP39"/>
    <property type="match status" value="1"/>
</dbReference>
<evidence type="ECO:0000256" key="5">
    <source>
        <dbReference type="HAMAP-Rule" id="MF_00198"/>
    </source>
</evidence>
<evidence type="ECO:0000313" key="10">
    <source>
        <dbReference type="EMBL" id="EIJ42450.1"/>
    </source>
</evidence>
<organism evidence="10 11">
    <name type="scientific">Beggiatoa alba B18LD</name>
    <dbReference type="NCBI Taxonomy" id="395493"/>
    <lineage>
        <taxon>Bacteria</taxon>
        <taxon>Pseudomonadati</taxon>
        <taxon>Pseudomonadota</taxon>
        <taxon>Gammaproteobacteria</taxon>
        <taxon>Thiotrichales</taxon>
        <taxon>Thiotrichaceae</taxon>
        <taxon>Beggiatoa</taxon>
    </lineage>
</organism>
<name>I3CFQ7_9GAMM</name>
<evidence type="ECO:0000256" key="1">
    <source>
        <dbReference type="ARBA" id="ARBA00007867"/>
    </source>
</evidence>
<dbReference type="Gene3D" id="2.30.140.10">
    <property type="entry name" value="Spermidine synthase, tetramerisation domain"/>
    <property type="match status" value="1"/>
</dbReference>
<protein>
    <recommendedName>
        <fullName evidence="5">Polyamine aminopropyltransferase</fullName>
    </recommendedName>
    <alternativeName>
        <fullName evidence="5">Putrescine aminopropyltransferase</fullName>
        <shortName evidence="5">PAPT</shortName>
    </alternativeName>
    <alternativeName>
        <fullName evidence="5">Spermidine synthase</fullName>
        <shortName evidence="5">SPDS</shortName>
        <shortName evidence="5">SPDSY</shortName>
        <ecNumber evidence="5">2.5.1.16</ecNumber>
    </alternativeName>
</protein>
<dbReference type="InterPro" id="IPR029063">
    <property type="entry name" value="SAM-dependent_MTases_sf"/>
</dbReference>
<sequence>MSVDITHDFYNGWYLERSRGWALGLALENKLFEKQSAYQKITVYQTQTFGKLLLLDDIIMVTERDEFVYHEMMAHVPLNVHPNPERVLVIGGGDGGTIREIVKHPAVKEAVLVEIDIDVINTARDYFPSIASELSNPKVKVLAEDGVAYIRNNQNYFDVIMIDSSDPIGFAEGLFQADFYQDVYNALKPDGIMTNQTDSPLLSPMIVEKTYCEMQKVFQHLFMYQGYCLTYPGGYWTFGFASKRYHPLNDFDPKRAQAKGLKTKHYNSHLHKGAFYLPNFALATLPATCEQVHWVHG</sequence>
<dbReference type="GO" id="GO:0005829">
    <property type="term" value="C:cytosol"/>
    <property type="evidence" value="ECO:0007669"/>
    <property type="project" value="TreeGrafter"/>
</dbReference>
<evidence type="ECO:0000256" key="3">
    <source>
        <dbReference type="ARBA" id="ARBA00023066"/>
    </source>
</evidence>
<evidence type="ECO:0000256" key="8">
    <source>
        <dbReference type="RuleBase" id="RU003837"/>
    </source>
</evidence>
<dbReference type="PANTHER" id="PTHR11558:SF11">
    <property type="entry name" value="SPERMIDINE SYNTHASE"/>
    <property type="match status" value="1"/>
</dbReference>
<evidence type="ECO:0000256" key="6">
    <source>
        <dbReference type="PROSITE-ProRule" id="PRU00354"/>
    </source>
</evidence>
<keyword evidence="11" id="KW-1185">Reference proteome</keyword>
<comment type="similarity">
    <text evidence="1 5 7">Belongs to the spermidine/spermine synthase family.</text>
</comment>
<dbReference type="NCBIfam" id="TIGR00417">
    <property type="entry name" value="speE"/>
    <property type="match status" value="1"/>
</dbReference>
<comment type="caution">
    <text evidence="5">Lacks conserved residue(s) required for the propagation of feature annotation.</text>
</comment>
<evidence type="ECO:0000313" key="11">
    <source>
        <dbReference type="Proteomes" id="UP000005744"/>
    </source>
</evidence>
<dbReference type="Proteomes" id="UP000005744">
    <property type="component" value="Unassembled WGS sequence"/>
</dbReference>
<comment type="catalytic activity">
    <reaction evidence="5 8">
        <text>S-adenosyl 3-(methylsulfanyl)propylamine + putrescine = S-methyl-5'-thioadenosine + spermidine + H(+)</text>
        <dbReference type="Rhea" id="RHEA:12721"/>
        <dbReference type="ChEBI" id="CHEBI:15378"/>
        <dbReference type="ChEBI" id="CHEBI:17509"/>
        <dbReference type="ChEBI" id="CHEBI:57443"/>
        <dbReference type="ChEBI" id="CHEBI:57834"/>
        <dbReference type="ChEBI" id="CHEBI:326268"/>
        <dbReference type="EC" id="2.5.1.16"/>
    </reaction>
</comment>
<dbReference type="InterPro" id="IPR001045">
    <property type="entry name" value="Spermi_synthase"/>
</dbReference>
<dbReference type="UniPathway" id="UPA00248">
    <property type="reaction ID" value="UER00314"/>
</dbReference>
<reference evidence="10 11" key="1">
    <citation type="submission" date="2011-11" db="EMBL/GenBank/DDBJ databases">
        <title>Improved High-Quality Draft sequence of Beggiatoa alba B18lD.</title>
        <authorList>
            <consortium name="US DOE Joint Genome Institute"/>
            <person name="Lucas S."/>
            <person name="Han J."/>
            <person name="Lapidus A."/>
            <person name="Cheng J.-F."/>
            <person name="Goodwin L."/>
            <person name="Pitluck S."/>
            <person name="Peters L."/>
            <person name="Mikhailova N."/>
            <person name="Held B."/>
            <person name="Detter J.C."/>
            <person name="Han C."/>
            <person name="Tapia R."/>
            <person name="Land M."/>
            <person name="Hauser L."/>
            <person name="Kyrpides N."/>
            <person name="Ivanova N."/>
            <person name="Pagani I."/>
            <person name="Samuel K."/>
            <person name="Teske A."/>
            <person name="Mueller J."/>
            <person name="Woyke T."/>
        </authorList>
    </citation>
    <scope>NUCLEOTIDE SEQUENCE [LARGE SCALE GENOMIC DNA]</scope>
    <source>
        <strain evidence="10 11">B18LD</strain>
    </source>
</reference>
<dbReference type="GO" id="GO:0008295">
    <property type="term" value="P:spermidine biosynthetic process"/>
    <property type="evidence" value="ECO:0007669"/>
    <property type="project" value="UniProtKB-UniRule"/>
</dbReference>
<dbReference type="OrthoDB" id="9793120at2"/>
<dbReference type="NCBIfam" id="NF002010">
    <property type="entry name" value="PRK00811.1"/>
    <property type="match status" value="1"/>
</dbReference>
<keyword evidence="4 5" id="KW-0620">Polyamine biosynthesis</keyword>
<comment type="function">
    <text evidence="5">Catalyzes the irreversible transfer of a propylamine group from the amino donor S-adenosylmethioninamine (decarboxy-AdoMet) to putrescine (1,4-diaminobutane) to yield spermidine.</text>
</comment>
<proteinExistence type="inferred from homology"/>
<dbReference type="InterPro" id="IPR035246">
    <property type="entry name" value="Spermidine_synt_N"/>
</dbReference>
<dbReference type="PROSITE" id="PS01330">
    <property type="entry name" value="PABS_1"/>
    <property type="match status" value="1"/>
</dbReference>
<dbReference type="SUPFAM" id="SSF53335">
    <property type="entry name" value="S-adenosyl-L-methionine-dependent methyltransferases"/>
    <property type="match status" value="1"/>
</dbReference>
<dbReference type="Pfam" id="PF01564">
    <property type="entry name" value="Spermine_synth"/>
    <property type="match status" value="1"/>
</dbReference>